<gene>
    <name evidence="1" type="ORF">QQ91_008065</name>
</gene>
<reference evidence="1" key="2">
    <citation type="journal article" date="2015" name="Genome Announc.">
        <title>Draft Genome Sequence of Filamentous Marine Cyanobacterium Lyngbya confervoides Strain BDU141951.</title>
        <authorList>
            <person name="Chandrababunaidu M.M."/>
            <person name="Sen D."/>
            <person name="Tripathy S."/>
        </authorList>
    </citation>
    <scope>NUCLEOTIDE SEQUENCE</scope>
    <source>
        <strain evidence="1">BDU141951</strain>
    </source>
</reference>
<organism evidence="1">
    <name type="scientific">Lyngbya confervoides BDU141951</name>
    <dbReference type="NCBI Taxonomy" id="1574623"/>
    <lineage>
        <taxon>Bacteria</taxon>
        <taxon>Bacillati</taxon>
        <taxon>Cyanobacteriota</taxon>
        <taxon>Cyanophyceae</taxon>
        <taxon>Oscillatoriophycideae</taxon>
        <taxon>Oscillatoriales</taxon>
        <taxon>Microcoleaceae</taxon>
        <taxon>Lyngbya</taxon>
    </lineage>
</organism>
<protein>
    <recommendedName>
        <fullName evidence="2">EamA domain-containing protein</fullName>
    </recommendedName>
</protein>
<accession>A0A0C1Y4W5</accession>
<evidence type="ECO:0000313" key="1">
    <source>
        <dbReference type="EMBL" id="NEV67072.1"/>
    </source>
</evidence>
<comment type="caution">
    <text evidence="1">The sequence shown here is derived from an EMBL/GenBank/DDBJ whole genome shotgun (WGS) entry which is preliminary data.</text>
</comment>
<sequence>MTPQLWGLIVGGFLPALFYGLSSVFAKTSSNAGMSVGGHLFFIGIAISVMGGLFNLFLPGNVPSIAAAISSAMQGILWAMGTGCVVLGLLKYQVPLAKLVPLYNMNTLVTAGLALMLFAEWRDTDPVRLLIGASLIVVGGVLVSGA</sequence>
<dbReference type="EMBL" id="JTHE02000003">
    <property type="protein sequence ID" value="NEV67072.1"/>
    <property type="molecule type" value="Genomic_DNA"/>
</dbReference>
<reference evidence="1" key="3">
    <citation type="submission" date="2020-02" db="EMBL/GenBank/DDBJ databases">
        <authorList>
            <person name="Sarangi A.N."/>
            <person name="Ghosh S."/>
            <person name="Mukherjee M."/>
            <person name="Tripathy S."/>
        </authorList>
    </citation>
    <scope>NUCLEOTIDE SEQUENCE</scope>
    <source>
        <strain evidence="1">BDU141951</strain>
    </source>
</reference>
<reference evidence="1" key="1">
    <citation type="submission" date="2014-11" db="EMBL/GenBank/DDBJ databases">
        <authorList>
            <person name="Malar M.C."/>
            <person name="Sen D."/>
            <person name="Tripathy S."/>
        </authorList>
    </citation>
    <scope>NUCLEOTIDE SEQUENCE</scope>
    <source>
        <strain evidence="1">BDU141951</strain>
    </source>
</reference>
<name>A0A0C1Y4W5_9CYAN</name>
<dbReference type="AlphaFoldDB" id="A0A0C1Y4W5"/>
<evidence type="ECO:0008006" key="2">
    <source>
        <dbReference type="Google" id="ProtNLM"/>
    </source>
</evidence>
<proteinExistence type="predicted"/>